<dbReference type="InterPro" id="IPR005123">
    <property type="entry name" value="Oxoglu/Fe-dep_dioxygenase_dom"/>
</dbReference>
<reference evidence="6 7" key="1">
    <citation type="journal article" date="2019" name="Sci. Rep.">
        <title>A high-quality genome of Eragrostis curvula grass provides insights into Poaceae evolution and supports new strategies to enhance forage quality.</title>
        <authorList>
            <person name="Carballo J."/>
            <person name="Santos B.A.C.M."/>
            <person name="Zappacosta D."/>
            <person name="Garbus I."/>
            <person name="Selva J.P."/>
            <person name="Gallo C.A."/>
            <person name="Diaz A."/>
            <person name="Albertini E."/>
            <person name="Caccamo M."/>
            <person name="Echenique V."/>
        </authorList>
    </citation>
    <scope>NUCLEOTIDE SEQUENCE [LARGE SCALE GENOMIC DNA]</scope>
    <source>
        <strain evidence="7">cv. Victoria</strain>
        <tissue evidence="6">Leaf</tissue>
    </source>
</reference>
<organism evidence="6 7">
    <name type="scientific">Eragrostis curvula</name>
    <name type="common">weeping love grass</name>
    <dbReference type="NCBI Taxonomy" id="38414"/>
    <lineage>
        <taxon>Eukaryota</taxon>
        <taxon>Viridiplantae</taxon>
        <taxon>Streptophyta</taxon>
        <taxon>Embryophyta</taxon>
        <taxon>Tracheophyta</taxon>
        <taxon>Spermatophyta</taxon>
        <taxon>Magnoliopsida</taxon>
        <taxon>Liliopsida</taxon>
        <taxon>Poales</taxon>
        <taxon>Poaceae</taxon>
        <taxon>PACMAD clade</taxon>
        <taxon>Chloridoideae</taxon>
        <taxon>Eragrostideae</taxon>
        <taxon>Eragrostidinae</taxon>
        <taxon>Eragrostis</taxon>
    </lineage>
</organism>
<proteinExistence type="inferred from homology"/>
<dbReference type="InterPro" id="IPR044861">
    <property type="entry name" value="IPNS-like_FE2OG_OXY"/>
</dbReference>
<dbReference type="Gene3D" id="2.60.120.330">
    <property type="entry name" value="B-lactam Antibiotic, Isopenicillin N Synthase, Chain"/>
    <property type="match status" value="1"/>
</dbReference>
<evidence type="ECO:0000256" key="2">
    <source>
        <dbReference type="ARBA" id="ARBA00023004"/>
    </source>
</evidence>
<gene>
    <name evidence="6" type="ORF">EJB05_27523</name>
</gene>
<dbReference type="PANTHER" id="PTHR47991">
    <property type="entry name" value="OXOGLUTARATE/IRON-DEPENDENT DIOXYGENASE"/>
    <property type="match status" value="1"/>
</dbReference>
<dbReference type="Gramene" id="TVU25047">
    <property type="protein sequence ID" value="TVU25047"/>
    <property type="gene ID" value="EJB05_27523"/>
</dbReference>
<evidence type="ECO:0000256" key="1">
    <source>
        <dbReference type="ARBA" id="ARBA00022723"/>
    </source>
</evidence>
<feature type="compositionally biased region" description="Polar residues" evidence="4">
    <location>
        <begin position="283"/>
        <end position="295"/>
    </location>
</feature>
<protein>
    <recommendedName>
        <fullName evidence="5">Fe2OG dioxygenase domain-containing protein</fullName>
    </recommendedName>
</protein>
<dbReference type="Proteomes" id="UP000324897">
    <property type="component" value="Chromosome 2"/>
</dbReference>
<feature type="domain" description="Fe2OG dioxygenase" evidence="5">
    <location>
        <begin position="149"/>
        <end position="249"/>
    </location>
</feature>
<dbReference type="Pfam" id="PF03171">
    <property type="entry name" value="2OG-FeII_Oxy"/>
    <property type="match status" value="1"/>
</dbReference>
<dbReference type="GO" id="GO:0016491">
    <property type="term" value="F:oxidoreductase activity"/>
    <property type="evidence" value="ECO:0007669"/>
    <property type="project" value="UniProtKB-KW"/>
</dbReference>
<dbReference type="InterPro" id="IPR050295">
    <property type="entry name" value="Plant_2OG-oxidoreductases"/>
</dbReference>
<name>A0A5J9UPD2_9POAL</name>
<accession>A0A5J9UPD2</accession>
<dbReference type="EMBL" id="RWGY01000013">
    <property type="protein sequence ID" value="TVU25047.1"/>
    <property type="molecule type" value="Genomic_DNA"/>
</dbReference>
<sequence length="303" mass="33548">MRGLGHLHALLLATYYKTPFNLACIEMKVINHGVPEALKEALMKECNELLSLPEEEKAEYLDAGPVDPIHIGTALYPAGDGDRYLKYLFLKIFVHPEFHCPGKPEKLRDVAAQFATQTRDLMLQLTRAISESLGLDGGRISEALNLDSGFQKLIHNHYPEYDESDGMGRGIVPHTDNGHLALTFQNGIDGLEVQHNGQWIQAKPLPGAFFVLVGDQLEIVSNESYKAVMHRVVVRSEQTRTSFVSMFAPCLDTVVEPVQELTPRRSGLGVPGHQVQRVRYCTSEKQQGQGANSNGRRAGTGPH</sequence>
<dbReference type="OrthoDB" id="288590at2759"/>
<dbReference type="SUPFAM" id="SSF51197">
    <property type="entry name" value="Clavaminate synthase-like"/>
    <property type="match status" value="1"/>
</dbReference>
<evidence type="ECO:0000256" key="4">
    <source>
        <dbReference type="SAM" id="MobiDB-lite"/>
    </source>
</evidence>
<evidence type="ECO:0000259" key="5">
    <source>
        <dbReference type="PROSITE" id="PS51471"/>
    </source>
</evidence>
<keyword evidence="1 3" id="KW-0479">Metal-binding</keyword>
<evidence type="ECO:0000313" key="7">
    <source>
        <dbReference type="Proteomes" id="UP000324897"/>
    </source>
</evidence>
<evidence type="ECO:0000313" key="6">
    <source>
        <dbReference type="EMBL" id="TVU25047.1"/>
    </source>
</evidence>
<feature type="region of interest" description="Disordered" evidence="4">
    <location>
        <begin position="282"/>
        <end position="303"/>
    </location>
</feature>
<evidence type="ECO:0000256" key="3">
    <source>
        <dbReference type="RuleBase" id="RU003682"/>
    </source>
</evidence>
<dbReference type="GO" id="GO:0046872">
    <property type="term" value="F:metal ion binding"/>
    <property type="evidence" value="ECO:0007669"/>
    <property type="project" value="UniProtKB-KW"/>
</dbReference>
<dbReference type="PROSITE" id="PS51471">
    <property type="entry name" value="FE2OG_OXY"/>
    <property type="match status" value="1"/>
</dbReference>
<comment type="caution">
    <text evidence="6">The sequence shown here is derived from an EMBL/GenBank/DDBJ whole genome shotgun (WGS) entry which is preliminary data.</text>
</comment>
<comment type="similarity">
    <text evidence="3">Belongs to the iron/ascorbate-dependent oxidoreductase family.</text>
</comment>
<feature type="non-terminal residue" evidence="6">
    <location>
        <position position="1"/>
    </location>
</feature>
<keyword evidence="2 3" id="KW-0408">Iron</keyword>
<dbReference type="AlphaFoldDB" id="A0A5J9UPD2"/>
<keyword evidence="3" id="KW-0560">Oxidoreductase</keyword>
<keyword evidence="7" id="KW-1185">Reference proteome</keyword>
<dbReference type="InterPro" id="IPR027443">
    <property type="entry name" value="IPNS-like_sf"/>
</dbReference>